<feature type="chain" id="PRO_5042115188" evidence="1">
    <location>
        <begin position="24"/>
        <end position="133"/>
    </location>
</feature>
<feature type="signal peptide" evidence="1">
    <location>
        <begin position="1"/>
        <end position="23"/>
    </location>
</feature>
<organism evidence="2 3">
    <name type="scientific">Boletus edulis BED1</name>
    <dbReference type="NCBI Taxonomy" id="1328754"/>
    <lineage>
        <taxon>Eukaryota</taxon>
        <taxon>Fungi</taxon>
        <taxon>Dikarya</taxon>
        <taxon>Basidiomycota</taxon>
        <taxon>Agaricomycotina</taxon>
        <taxon>Agaricomycetes</taxon>
        <taxon>Agaricomycetidae</taxon>
        <taxon>Boletales</taxon>
        <taxon>Boletineae</taxon>
        <taxon>Boletaceae</taxon>
        <taxon>Boletoideae</taxon>
        <taxon>Boletus</taxon>
    </lineage>
</organism>
<dbReference type="Proteomes" id="UP001194468">
    <property type="component" value="Unassembled WGS sequence"/>
</dbReference>
<comment type="caution">
    <text evidence="2">The sequence shown here is derived from an EMBL/GenBank/DDBJ whole genome shotgun (WGS) entry which is preliminary data.</text>
</comment>
<proteinExistence type="predicted"/>
<protein>
    <submittedName>
        <fullName evidence="2">Uncharacterized protein</fullName>
    </submittedName>
</protein>
<reference evidence="2" key="1">
    <citation type="submission" date="2019-10" db="EMBL/GenBank/DDBJ databases">
        <authorList>
            <consortium name="DOE Joint Genome Institute"/>
            <person name="Kuo A."/>
            <person name="Miyauchi S."/>
            <person name="Kiss E."/>
            <person name="Drula E."/>
            <person name="Kohler A."/>
            <person name="Sanchez-Garcia M."/>
            <person name="Andreopoulos B."/>
            <person name="Barry K.W."/>
            <person name="Bonito G."/>
            <person name="Buee M."/>
            <person name="Carver A."/>
            <person name="Chen C."/>
            <person name="Cichocki N."/>
            <person name="Clum A."/>
            <person name="Culley D."/>
            <person name="Crous P.W."/>
            <person name="Fauchery L."/>
            <person name="Girlanda M."/>
            <person name="Hayes R."/>
            <person name="Keri Z."/>
            <person name="LaButti K."/>
            <person name="Lipzen A."/>
            <person name="Lombard V."/>
            <person name="Magnuson J."/>
            <person name="Maillard F."/>
            <person name="Morin E."/>
            <person name="Murat C."/>
            <person name="Nolan M."/>
            <person name="Ohm R."/>
            <person name="Pangilinan J."/>
            <person name="Pereira M."/>
            <person name="Perotto S."/>
            <person name="Peter M."/>
            <person name="Riley R."/>
            <person name="Sitrit Y."/>
            <person name="Stielow B."/>
            <person name="Szollosi G."/>
            <person name="Zifcakova L."/>
            <person name="Stursova M."/>
            <person name="Spatafora J.W."/>
            <person name="Tedersoo L."/>
            <person name="Vaario L.-M."/>
            <person name="Yamada A."/>
            <person name="Yan M."/>
            <person name="Wang P."/>
            <person name="Xu J."/>
            <person name="Bruns T."/>
            <person name="Baldrian P."/>
            <person name="Vilgalys R."/>
            <person name="Henrissat B."/>
            <person name="Grigoriev I.V."/>
            <person name="Hibbett D."/>
            <person name="Nagy L.G."/>
            <person name="Martin F.M."/>
        </authorList>
    </citation>
    <scope>NUCLEOTIDE SEQUENCE</scope>
    <source>
        <strain evidence="2">BED1</strain>
    </source>
</reference>
<sequence length="133" mass="15130">MESLCLQDLVLVVVTSTAPCALPCSCTQCPHIQRTASHVPSRKSCSYTPIVDRPNPHIQQTTVLWQNGSPRHPPPPDMQIERQTHHEDVTMRDITIHTVLDPVAGKMDPVRPLHQAKYFLEWSIRWFQEGETS</sequence>
<evidence type="ECO:0000256" key="1">
    <source>
        <dbReference type="SAM" id="SignalP"/>
    </source>
</evidence>
<dbReference type="AlphaFoldDB" id="A0AAD4BQE6"/>
<evidence type="ECO:0000313" key="3">
    <source>
        <dbReference type="Proteomes" id="UP001194468"/>
    </source>
</evidence>
<name>A0AAD4BQE6_BOLED</name>
<evidence type="ECO:0000313" key="2">
    <source>
        <dbReference type="EMBL" id="KAF8436576.1"/>
    </source>
</evidence>
<gene>
    <name evidence="2" type="ORF">L210DRAFT_3548450</name>
</gene>
<keyword evidence="1" id="KW-0732">Signal</keyword>
<dbReference type="EMBL" id="WHUW01000021">
    <property type="protein sequence ID" value="KAF8436576.1"/>
    <property type="molecule type" value="Genomic_DNA"/>
</dbReference>
<reference evidence="2" key="2">
    <citation type="journal article" date="2020" name="Nat. Commun.">
        <title>Large-scale genome sequencing of mycorrhizal fungi provides insights into the early evolution of symbiotic traits.</title>
        <authorList>
            <person name="Miyauchi S."/>
            <person name="Kiss E."/>
            <person name="Kuo A."/>
            <person name="Drula E."/>
            <person name="Kohler A."/>
            <person name="Sanchez-Garcia M."/>
            <person name="Morin E."/>
            <person name="Andreopoulos B."/>
            <person name="Barry K.W."/>
            <person name="Bonito G."/>
            <person name="Buee M."/>
            <person name="Carver A."/>
            <person name="Chen C."/>
            <person name="Cichocki N."/>
            <person name="Clum A."/>
            <person name="Culley D."/>
            <person name="Crous P.W."/>
            <person name="Fauchery L."/>
            <person name="Girlanda M."/>
            <person name="Hayes R.D."/>
            <person name="Keri Z."/>
            <person name="LaButti K."/>
            <person name="Lipzen A."/>
            <person name="Lombard V."/>
            <person name="Magnuson J."/>
            <person name="Maillard F."/>
            <person name="Murat C."/>
            <person name="Nolan M."/>
            <person name="Ohm R.A."/>
            <person name="Pangilinan J."/>
            <person name="Pereira M.F."/>
            <person name="Perotto S."/>
            <person name="Peter M."/>
            <person name="Pfister S."/>
            <person name="Riley R."/>
            <person name="Sitrit Y."/>
            <person name="Stielow J.B."/>
            <person name="Szollosi G."/>
            <person name="Zifcakova L."/>
            <person name="Stursova M."/>
            <person name="Spatafora J.W."/>
            <person name="Tedersoo L."/>
            <person name="Vaario L.M."/>
            <person name="Yamada A."/>
            <person name="Yan M."/>
            <person name="Wang P."/>
            <person name="Xu J."/>
            <person name="Bruns T."/>
            <person name="Baldrian P."/>
            <person name="Vilgalys R."/>
            <person name="Dunand C."/>
            <person name="Henrissat B."/>
            <person name="Grigoriev I.V."/>
            <person name="Hibbett D."/>
            <person name="Nagy L.G."/>
            <person name="Martin F.M."/>
        </authorList>
    </citation>
    <scope>NUCLEOTIDE SEQUENCE</scope>
    <source>
        <strain evidence="2">BED1</strain>
    </source>
</reference>
<accession>A0AAD4BQE6</accession>
<keyword evidence="3" id="KW-1185">Reference proteome</keyword>